<evidence type="ECO:0000256" key="3">
    <source>
        <dbReference type="ARBA" id="ARBA00022737"/>
    </source>
</evidence>
<evidence type="ECO:0000313" key="14">
    <source>
        <dbReference type="Proteomes" id="UP000177798"/>
    </source>
</evidence>
<dbReference type="InterPro" id="IPR036236">
    <property type="entry name" value="Znf_C2H2_sf"/>
</dbReference>
<dbReference type="SUPFAM" id="SSF57667">
    <property type="entry name" value="beta-beta-alpha zinc fingers"/>
    <property type="match status" value="1"/>
</dbReference>
<dbReference type="SMART" id="SM00355">
    <property type="entry name" value="ZnF_C2H2"/>
    <property type="match status" value="2"/>
</dbReference>
<dbReference type="KEGG" id="ssl:SS1G_05250"/>
<evidence type="ECO:0000259" key="12">
    <source>
        <dbReference type="PROSITE" id="PS50157"/>
    </source>
</evidence>
<dbReference type="Pfam" id="PF00096">
    <property type="entry name" value="zf-C2H2"/>
    <property type="match status" value="2"/>
</dbReference>
<evidence type="ECO:0000256" key="2">
    <source>
        <dbReference type="ARBA" id="ARBA00022723"/>
    </source>
</evidence>
<sequence length="449" mass="48432">METASFTARRPAASNLPSFQLPPPEPLGMHHHKYQQTNNYIHGTTHSSSQPVPAVANNILTPPAGVSHDGLSPLASSVNSGSSGSSAAGVPPYQSSAFWSNPQSGNNFTFSSAPPMTSPYAQQQQQQQGYMNRPLYSPSMSNYPGSRNPNSPTSSEGLPPPSYESLPPFTTNIPMSGSGGQQQNLPTLAPQNSQQQQQQMNNQNLMNLHQSSSQASQQGSAQAPDNYGGRPPPTPSYYPQSSTPQQSSFPAYAQQSPTQQSPNTSSAPSNRISPIQTHHSHSSMGAPHQGYPSRPTFPHYNLPTLAAPIMSNVHQPGSQMALLGGMGNMAYPQQMSGPMYGGHHPQQMPQNDKQFKCDQCAQSFSRNHDLKRHKRIHLAVKPFPCGHCEKSFSRKDALKRHILVKGCGSKPTNSTTNPNGDSQSPVDKSEILSDSTNDDSPEMVKKELS</sequence>
<evidence type="ECO:0000256" key="1">
    <source>
        <dbReference type="ARBA" id="ARBA00004123"/>
    </source>
</evidence>
<feature type="compositionally biased region" description="Low complexity" evidence="11">
    <location>
        <begin position="71"/>
        <end position="91"/>
    </location>
</feature>
<dbReference type="InterPro" id="IPR013087">
    <property type="entry name" value="Znf_C2H2_type"/>
</dbReference>
<feature type="domain" description="C2H2-type" evidence="12">
    <location>
        <begin position="383"/>
        <end position="411"/>
    </location>
</feature>
<feature type="compositionally biased region" description="Low complexity" evidence="11">
    <location>
        <begin position="237"/>
        <end position="270"/>
    </location>
</feature>
<dbReference type="Proteomes" id="UP000177798">
    <property type="component" value="Chromosome 8"/>
</dbReference>
<feature type="compositionally biased region" description="Polar residues" evidence="11">
    <location>
        <begin position="138"/>
        <end position="156"/>
    </location>
</feature>
<feature type="compositionally biased region" description="Polar residues" evidence="11">
    <location>
        <begin position="168"/>
        <end position="190"/>
    </location>
</feature>
<reference evidence="14" key="1">
    <citation type="journal article" date="2017" name="Genome Biol. Evol.">
        <title>The complete genome sequence of the phytopathogenic fungus Sclerotinia sclerotiorum reveals insights into the genome architecture of broad host range pathogens.</title>
        <authorList>
            <person name="Derbyshire M."/>
            <person name="Denton-Giles M."/>
            <person name="Hegedus D."/>
            <person name="Seifbarghy S."/>
            <person name="Rollins J."/>
            <person name="van Kan J."/>
            <person name="Seidl M.F."/>
            <person name="Faino L."/>
            <person name="Mbengue M."/>
            <person name="Navaud O."/>
            <person name="Raffaele S."/>
            <person name="Hammond-Kosack K."/>
            <person name="Heard S."/>
            <person name="Oliver R."/>
        </authorList>
    </citation>
    <scope>NUCLEOTIDE SEQUENCE [LARGE SCALE GENOMIC DNA]</scope>
    <source>
        <strain evidence="14">ATCC 18683 / 1980 / Ss-1</strain>
    </source>
</reference>
<keyword evidence="2" id="KW-0479">Metal-binding</keyword>
<feature type="compositionally biased region" description="Polar residues" evidence="11">
    <location>
        <begin position="35"/>
        <end position="51"/>
    </location>
</feature>
<evidence type="ECO:0000256" key="5">
    <source>
        <dbReference type="ARBA" id="ARBA00022833"/>
    </source>
</evidence>
<feature type="compositionally biased region" description="Polar residues" evidence="11">
    <location>
        <begin position="106"/>
        <end position="121"/>
    </location>
</feature>
<evidence type="ECO:0000256" key="9">
    <source>
        <dbReference type="ARBA" id="ARBA00023242"/>
    </source>
</evidence>
<accession>A0A1D9Q9Z2</accession>
<feature type="compositionally biased region" description="Low complexity" evidence="11">
    <location>
        <begin position="191"/>
        <end position="223"/>
    </location>
</feature>
<organism evidence="13 14">
    <name type="scientific">Sclerotinia sclerotiorum (strain ATCC 18683 / 1980 / Ss-1)</name>
    <name type="common">White mold</name>
    <name type="synonym">Whetzelinia sclerotiorum</name>
    <dbReference type="NCBI Taxonomy" id="665079"/>
    <lineage>
        <taxon>Eukaryota</taxon>
        <taxon>Fungi</taxon>
        <taxon>Dikarya</taxon>
        <taxon>Ascomycota</taxon>
        <taxon>Pezizomycotina</taxon>
        <taxon>Leotiomycetes</taxon>
        <taxon>Helotiales</taxon>
        <taxon>Sclerotiniaceae</taxon>
        <taxon>Sclerotinia</taxon>
    </lineage>
</organism>
<dbReference type="AlphaFoldDB" id="A0A1D9Q9Z2"/>
<evidence type="ECO:0000256" key="7">
    <source>
        <dbReference type="ARBA" id="ARBA00023125"/>
    </source>
</evidence>
<dbReference type="GO" id="GO:0005634">
    <property type="term" value="C:nucleus"/>
    <property type="evidence" value="ECO:0007669"/>
    <property type="project" value="UniProtKB-SubCell"/>
</dbReference>
<dbReference type="GO" id="GO:0008270">
    <property type="term" value="F:zinc ion binding"/>
    <property type="evidence" value="ECO:0007669"/>
    <property type="project" value="UniProtKB-KW"/>
</dbReference>
<name>A0A1D9Q9Z2_SCLS1</name>
<dbReference type="VEuPathDB" id="FungiDB:sscle_08g065270"/>
<keyword evidence="4 10" id="KW-0863">Zinc-finger</keyword>
<dbReference type="PANTHER" id="PTHR16515">
    <property type="entry name" value="PR DOMAIN ZINC FINGER PROTEIN"/>
    <property type="match status" value="1"/>
</dbReference>
<dbReference type="PANTHER" id="PTHR16515:SF58">
    <property type="entry name" value="ZINC FINGER PROTEIN 22"/>
    <property type="match status" value="1"/>
</dbReference>
<keyword evidence="5" id="KW-0862">Zinc</keyword>
<dbReference type="OMA" id="PYAPKHQ"/>
<dbReference type="FunFam" id="3.30.160.60:FF:000630">
    <property type="entry name" value="Zinc finger protein 180"/>
    <property type="match status" value="1"/>
</dbReference>
<evidence type="ECO:0000256" key="10">
    <source>
        <dbReference type="PROSITE-ProRule" id="PRU00042"/>
    </source>
</evidence>
<evidence type="ECO:0000256" key="6">
    <source>
        <dbReference type="ARBA" id="ARBA00023015"/>
    </source>
</evidence>
<dbReference type="PROSITE" id="PS50157">
    <property type="entry name" value="ZINC_FINGER_C2H2_2"/>
    <property type="match status" value="2"/>
</dbReference>
<dbReference type="GO" id="GO:0003677">
    <property type="term" value="F:DNA binding"/>
    <property type="evidence" value="ECO:0007669"/>
    <property type="project" value="UniProtKB-KW"/>
</dbReference>
<keyword evidence="3" id="KW-0677">Repeat</keyword>
<keyword evidence="7" id="KW-0238">DNA-binding</keyword>
<dbReference type="FunFam" id="3.30.160.60:FF:000646">
    <property type="entry name" value="Myeloid zinc finger 1"/>
    <property type="match status" value="1"/>
</dbReference>
<dbReference type="Gene3D" id="3.30.160.60">
    <property type="entry name" value="Classic Zinc Finger"/>
    <property type="match status" value="2"/>
</dbReference>
<dbReference type="InterPro" id="IPR050331">
    <property type="entry name" value="Zinc_finger"/>
</dbReference>
<evidence type="ECO:0000313" key="13">
    <source>
        <dbReference type="EMBL" id="APA11757.1"/>
    </source>
</evidence>
<proteinExistence type="predicted"/>
<feature type="region of interest" description="Disordered" evidence="11">
    <location>
        <begin position="106"/>
        <end position="297"/>
    </location>
</feature>
<feature type="domain" description="C2H2-type" evidence="12">
    <location>
        <begin position="355"/>
        <end position="382"/>
    </location>
</feature>
<evidence type="ECO:0000256" key="8">
    <source>
        <dbReference type="ARBA" id="ARBA00023163"/>
    </source>
</evidence>
<keyword evidence="9" id="KW-0539">Nucleus</keyword>
<dbReference type="EMBL" id="CP017821">
    <property type="protein sequence ID" value="APA11757.1"/>
    <property type="molecule type" value="Genomic_DNA"/>
</dbReference>
<keyword evidence="6" id="KW-0805">Transcription regulation</keyword>
<feature type="region of interest" description="Disordered" evidence="11">
    <location>
        <begin position="406"/>
        <end position="449"/>
    </location>
</feature>
<gene>
    <name evidence="13" type="ORF">sscle_08g065270</name>
</gene>
<dbReference type="OrthoDB" id="8922241at2759"/>
<feature type="compositionally biased region" description="Polar residues" evidence="11">
    <location>
        <begin position="410"/>
        <end position="426"/>
    </location>
</feature>
<keyword evidence="8" id="KW-0804">Transcription</keyword>
<protein>
    <recommendedName>
        <fullName evidence="12">C2H2-type domain-containing protein</fullName>
    </recommendedName>
</protein>
<dbReference type="PROSITE" id="PS00028">
    <property type="entry name" value="ZINC_FINGER_C2H2_1"/>
    <property type="match status" value="1"/>
</dbReference>
<evidence type="ECO:0000256" key="4">
    <source>
        <dbReference type="ARBA" id="ARBA00022771"/>
    </source>
</evidence>
<comment type="subcellular location">
    <subcellularLocation>
        <location evidence="1">Nucleus</location>
    </subcellularLocation>
</comment>
<dbReference type="RefSeq" id="XP_001593822.1">
    <property type="nucleotide sequence ID" value="XM_001593772.1"/>
</dbReference>
<evidence type="ECO:0000256" key="11">
    <source>
        <dbReference type="SAM" id="MobiDB-lite"/>
    </source>
</evidence>
<feature type="region of interest" description="Disordered" evidence="11">
    <location>
        <begin position="1"/>
        <end position="91"/>
    </location>
</feature>